<dbReference type="InterPro" id="IPR002912">
    <property type="entry name" value="ACT_dom"/>
</dbReference>
<dbReference type="InterPro" id="IPR010043">
    <property type="entry name" value="UTase/UR"/>
</dbReference>
<protein>
    <recommendedName>
        <fullName evidence="5">ACT domain-containing protein</fullName>
    </recommendedName>
</protein>
<dbReference type="InterPro" id="IPR045865">
    <property type="entry name" value="ACT-like_dom_sf"/>
</dbReference>
<reference evidence="4" key="1">
    <citation type="submission" date="2018-05" db="EMBL/GenBank/DDBJ databases">
        <authorList>
            <person name="Lanie J.A."/>
            <person name="Ng W.-L."/>
            <person name="Kazmierczak K.M."/>
            <person name="Andrzejewski T.M."/>
            <person name="Davidsen T.M."/>
            <person name="Wayne K.J."/>
            <person name="Tettelin H."/>
            <person name="Glass J.I."/>
            <person name="Rusch D."/>
            <person name="Podicherti R."/>
            <person name="Tsui H.-C.T."/>
            <person name="Winkler M.E."/>
        </authorList>
    </citation>
    <scope>NUCLEOTIDE SEQUENCE</scope>
</reference>
<dbReference type="PANTHER" id="PTHR47320:SF1">
    <property type="entry name" value="BIFUNCTIONAL URIDYLYLTRANSFERASE_URIDYLYL-REMOVING ENZYME"/>
    <property type="match status" value="1"/>
</dbReference>
<dbReference type="Gene3D" id="1.10.3090.10">
    <property type="entry name" value="cca-adding enzyme, domain 2"/>
    <property type="match status" value="1"/>
</dbReference>
<dbReference type="CDD" id="cd04900">
    <property type="entry name" value="ACT_UUR-like_1"/>
    <property type="match status" value="1"/>
</dbReference>
<sequence length="556" mass="64216">GFDHLIVAPKRRGKRLLIERGVVAIDNEIELPDGEAYFRTQPSRFLSLFALSQSRRLPLSEQARRVVRSSLDLIDDHLRTDPEARDTFLKILRRKQRSAETLRVMHELGVLGAFLPEFGDLTCLVQYDIYHIFTADEHTLVALERLEGISRQRPQSPLRQAYEELERKDLLLMGTMLHDVGKSRREEHIQAGMEMAETLMERLGLPEADRREVLFLIEQHQEMVLISLRRDLDDYKMIADFASRFAQPEWLRALYLLSYADLSAVAADAWSDWQGALLWELYHKTMQQLESGLKTLEDRQHRRQIMDQHLTAVEGRWAPSRVVAFQEHVQQLPGRYLVGYDLEQIERHLRIVDERRDDGELAVHFEKNEDHTELVVCASDRHHLLANICGVLAVNDVDILRADVQTRDDNVVLDTFQITDVDGSPALPVWKKERLAERLRQVLVDGLDVEKLFDSYSANWSRRTKDLPTREPTIDFENQVSFRYTVVDVETQNAAGVLHTITRCLGELDLDIHMAIITTVADRATDAFYIVDGQGQKILNYDLLETIRARLMEGLA</sequence>
<dbReference type="SUPFAM" id="SSF109604">
    <property type="entry name" value="HD-domain/PDEase-like"/>
    <property type="match status" value="1"/>
</dbReference>
<dbReference type="Pfam" id="PF01966">
    <property type="entry name" value="HD"/>
    <property type="match status" value="1"/>
</dbReference>
<dbReference type="InterPro" id="IPR006674">
    <property type="entry name" value="HD_domain"/>
</dbReference>
<dbReference type="PROSITE" id="PS51831">
    <property type="entry name" value="HD"/>
    <property type="match status" value="1"/>
</dbReference>
<proteinExistence type="inferred from homology"/>
<dbReference type="SUPFAM" id="SSF55021">
    <property type="entry name" value="ACT-like"/>
    <property type="match status" value="1"/>
</dbReference>
<evidence type="ECO:0000313" key="4">
    <source>
        <dbReference type="EMBL" id="SVB51425.1"/>
    </source>
</evidence>
<dbReference type="AlphaFoldDB" id="A0A382ELV1"/>
<dbReference type="GO" id="GO:0008773">
    <property type="term" value="F:[protein-PII] uridylyltransferase activity"/>
    <property type="evidence" value="ECO:0007669"/>
    <property type="project" value="InterPro"/>
</dbReference>
<feature type="non-terminal residue" evidence="4">
    <location>
        <position position="556"/>
    </location>
</feature>
<evidence type="ECO:0000259" key="3">
    <source>
        <dbReference type="PROSITE" id="PS51831"/>
    </source>
</evidence>
<feature type="domain" description="HD" evidence="3">
    <location>
        <begin position="135"/>
        <end position="248"/>
    </location>
</feature>
<accession>A0A382ELV1</accession>
<name>A0A382ELV1_9ZZZZ</name>
<feature type="domain" description="ACT" evidence="2">
    <location>
        <begin position="373"/>
        <end position="457"/>
    </location>
</feature>
<dbReference type="PROSITE" id="PS51671">
    <property type="entry name" value="ACT"/>
    <property type="match status" value="2"/>
</dbReference>
<feature type="domain" description="ACT" evidence="2">
    <location>
        <begin position="486"/>
        <end position="556"/>
    </location>
</feature>
<dbReference type="PANTHER" id="PTHR47320">
    <property type="entry name" value="BIFUNCTIONAL URIDYLYLTRANSFERASE/URIDYLYL-REMOVING ENZYME"/>
    <property type="match status" value="1"/>
</dbReference>
<feature type="non-terminal residue" evidence="4">
    <location>
        <position position="1"/>
    </location>
</feature>
<organism evidence="4">
    <name type="scientific">marine metagenome</name>
    <dbReference type="NCBI Taxonomy" id="408172"/>
    <lineage>
        <taxon>unclassified sequences</taxon>
        <taxon>metagenomes</taxon>
        <taxon>ecological metagenomes</taxon>
    </lineage>
</organism>
<dbReference type="HAMAP" id="MF_00277">
    <property type="entry name" value="PII_uridylyl_transf"/>
    <property type="match status" value="1"/>
</dbReference>
<dbReference type="CDD" id="cd04899">
    <property type="entry name" value="ACT_ACR-UUR-like_2"/>
    <property type="match status" value="1"/>
</dbReference>
<evidence type="ECO:0000256" key="1">
    <source>
        <dbReference type="ARBA" id="ARBA00022801"/>
    </source>
</evidence>
<dbReference type="EMBL" id="UINC01045093">
    <property type="protein sequence ID" value="SVB51425.1"/>
    <property type="molecule type" value="Genomic_DNA"/>
</dbReference>
<dbReference type="GO" id="GO:0016787">
    <property type="term" value="F:hydrolase activity"/>
    <property type="evidence" value="ECO:0007669"/>
    <property type="project" value="UniProtKB-KW"/>
</dbReference>
<evidence type="ECO:0008006" key="5">
    <source>
        <dbReference type="Google" id="ProtNLM"/>
    </source>
</evidence>
<keyword evidence="1" id="KW-0378">Hydrolase</keyword>
<gene>
    <name evidence="4" type="ORF">METZ01_LOCUS204279</name>
</gene>
<evidence type="ECO:0000259" key="2">
    <source>
        <dbReference type="PROSITE" id="PS51671"/>
    </source>
</evidence>